<dbReference type="PANTHER" id="PTHR11783">
    <property type="entry name" value="SULFOTRANSFERASE SULT"/>
    <property type="match status" value="1"/>
</dbReference>
<sequence>MADAKKKEAKLPTRTTEYHSHHFDSTFWDDFKPRDGDIIVCTAYKSGTTWTQACIYHMLYPDKSKAPTQSVHELSPWIDLRVPPKNVKMPEIEEQKGRRFLKTHLPLNAIPYYKNVKYVYVARAGLDMFMSLFNHYKNANEIWYGLLNGPGLVGDKIPQCPEDIHEAYADWVSKGWPSLPKDIETQGYPFWSVLQSIKSYWDFKDLPNIAFIHYANMLKDLKGELKKLAKYLEIEISDKDLENAVAHCGFESMKKDGDKMAPLGGVIFKGGGKTFINKGTNGRWKGVLSEKEIEAWQKRLKELPDDCAKFMETGEYPAN</sequence>
<dbReference type="InterPro" id="IPR000863">
    <property type="entry name" value="Sulfotransferase_dom"/>
</dbReference>
<dbReference type="GO" id="GO:0008146">
    <property type="term" value="F:sulfotransferase activity"/>
    <property type="evidence" value="ECO:0007669"/>
    <property type="project" value="InterPro"/>
</dbReference>
<dbReference type="InterPro" id="IPR027417">
    <property type="entry name" value="P-loop_NTPase"/>
</dbReference>
<organism evidence="7">
    <name type="scientific">Lotharella globosa</name>
    <dbReference type="NCBI Taxonomy" id="91324"/>
    <lineage>
        <taxon>Eukaryota</taxon>
        <taxon>Sar</taxon>
        <taxon>Rhizaria</taxon>
        <taxon>Cercozoa</taxon>
        <taxon>Chlorarachniophyceae</taxon>
        <taxon>Lotharella</taxon>
    </lineage>
</organism>
<accession>A0A6V3QRN7</accession>
<evidence type="ECO:0000256" key="2">
    <source>
        <dbReference type="ARBA" id="ARBA00022679"/>
    </source>
</evidence>
<dbReference type="EMBL" id="HBIV01034915">
    <property type="protein sequence ID" value="CAE0673234.1"/>
    <property type="molecule type" value="Transcribed_RNA"/>
</dbReference>
<dbReference type="EMBL" id="HBIV01034903">
    <property type="protein sequence ID" value="CAE0673222.1"/>
    <property type="molecule type" value="Transcribed_RNA"/>
</dbReference>
<dbReference type="Gene3D" id="3.40.50.300">
    <property type="entry name" value="P-loop containing nucleotide triphosphate hydrolases"/>
    <property type="match status" value="1"/>
</dbReference>
<evidence type="ECO:0000259" key="3">
    <source>
        <dbReference type="Pfam" id="PF00685"/>
    </source>
</evidence>
<name>A0A6V3QRN7_9EUKA</name>
<protein>
    <recommendedName>
        <fullName evidence="3">Sulfotransferase domain-containing protein</fullName>
    </recommendedName>
</protein>
<dbReference type="AlphaFoldDB" id="A0A6V3QRN7"/>
<proteinExistence type="inferred from homology"/>
<evidence type="ECO:0000313" key="7">
    <source>
        <dbReference type="EMBL" id="CAE0673234.1"/>
    </source>
</evidence>
<dbReference type="EMBL" id="HBIV01034908">
    <property type="protein sequence ID" value="CAE0673227.1"/>
    <property type="molecule type" value="Transcribed_RNA"/>
</dbReference>
<evidence type="ECO:0000313" key="4">
    <source>
        <dbReference type="EMBL" id="CAE0673222.1"/>
    </source>
</evidence>
<dbReference type="SUPFAM" id="SSF52540">
    <property type="entry name" value="P-loop containing nucleoside triphosphate hydrolases"/>
    <property type="match status" value="1"/>
</dbReference>
<keyword evidence="2" id="KW-0808">Transferase</keyword>
<evidence type="ECO:0000313" key="6">
    <source>
        <dbReference type="EMBL" id="CAE0673227.1"/>
    </source>
</evidence>
<gene>
    <name evidence="4" type="ORF">LGLO00237_LOCUS24898</name>
    <name evidence="5" type="ORF">LGLO00237_LOCUS24902</name>
    <name evidence="6" type="ORF">LGLO00237_LOCUS24903</name>
    <name evidence="7" type="ORF">LGLO00237_LOCUS24910</name>
</gene>
<reference evidence="7" key="1">
    <citation type="submission" date="2021-01" db="EMBL/GenBank/DDBJ databases">
        <authorList>
            <person name="Corre E."/>
            <person name="Pelletier E."/>
            <person name="Niang G."/>
            <person name="Scheremetjew M."/>
            <person name="Finn R."/>
            <person name="Kale V."/>
            <person name="Holt S."/>
            <person name="Cochrane G."/>
            <person name="Meng A."/>
            <person name="Brown T."/>
            <person name="Cohen L."/>
        </authorList>
    </citation>
    <scope>NUCLEOTIDE SEQUENCE</scope>
    <source>
        <strain evidence="7">CCCM811</strain>
    </source>
</reference>
<evidence type="ECO:0000313" key="5">
    <source>
        <dbReference type="EMBL" id="CAE0673226.1"/>
    </source>
</evidence>
<dbReference type="EMBL" id="HBIV01034907">
    <property type="protein sequence ID" value="CAE0673226.1"/>
    <property type="molecule type" value="Transcribed_RNA"/>
</dbReference>
<comment type="similarity">
    <text evidence="1">Belongs to the sulfotransferase 1 family.</text>
</comment>
<feature type="domain" description="Sulfotransferase" evidence="3">
    <location>
        <begin position="35"/>
        <end position="303"/>
    </location>
</feature>
<evidence type="ECO:0000256" key="1">
    <source>
        <dbReference type="ARBA" id="ARBA00005771"/>
    </source>
</evidence>
<dbReference type="Pfam" id="PF00685">
    <property type="entry name" value="Sulfotransfer_1"/>
    <property type="match status" value="1"/>
</dbReference>